<evidence type="ECO:0000313" key="6">
    <source>
        <dbReference type="WBParaSite" id="ALUE_0001077601-mRNA-1"/>
    </source>
</evidence>
<reference evidence="6" key="1">
    <citation type="submission" date="2023-03" db="UniProtKB">
        <authorList>
            <consortium name="WormBaseParasite"/>
        </authorList>
    </citation>
    <scope>IDENTIFICATION</scope>
</reference>
<comment type="similarity">
    <text evidence="1">Belongs to the VPS13 family.</text>
</comment>
<evidence type="ECO:0000259" key="4">
    <source>
        <dbReference type="Pfam" id="PF25037"/>
    </source>
</evidence>
<dbReference type="PANTHER" id="PTHR16166:SF93">
    <property type="entry name" value="INTERMEMBRANE LIPID TRANSFER PROTEIN VPS13"/>
    <property type="match status" value="1"/>
</dbReference>
<proteinExistence type="inferred from homology"/>
<dbReference type="InterPro" id="IPR009543">
    <property type="entry name" value="VPS13_VAB"/>
</dbReference>
<feature type="domain" description="Vacuolar protein sorting-associated protein 13 VPS13 adaptor binding" evidence="3">
    <location>
        <begin position="59"/>
        <end position="157"/>
    </location>
</feature>
<dbReference type="InterPro" id="IPR026847">
    <property type="entry name" value="VPS13"/>
</dbReference>
<dbReference type="PANTHER" id="PTHR16166">
    <property type="entry name" value="VACUOLAR PROTEIN SORTING-ASSOCIATED PROTEIN VPS13"/>
    <property type="match status" value="1"/>
</dbReference>
<dbReference type="Pfam" id="PF25036">
    <property type="entry name" value="VPS13_VAB"/>
    <property type="match status" value="1"/>
</dbReference>
<dbReference type="Pfam" id="PF25037">
    <property type="entry name" value="VPS13_C"/>
    <property type="match status" value="1"/>
</dbReference>
<accession>A0A9J2PMJ6</accession>
<evidence type="ECO:0000259" key="3">
    <source>
        <dbReference type="Pfam" id="PF25036"/>
    </source>
</evidence>
<feature type="chain" id="PRO_5039943111" evidence="2">
    <location>
        <begin position="24"/>
        <end position="1067"/>
    </location>
</feature>
<dbReference type="AlphaFoldDB" id="A0A9J2PMJ6"/>
<sequence length="1067" mass="119087">MFLGDVVLTLVFYCFLFSLNKEAGVFMGCDVVPFQSMTLSWFWADVTVVQEAFTEPALLPFSAEDFLNKKKAKVQVEGGQWSDEFPLDAVGNAGRITCKSGDREFEITLDVRLCQSGLTKVVCFSPFYLINNVSQFAIETKEFGYDEWIRVEPESVSASYVLFAARNTYSYDACIGMWPRQVHKRKFVMARYAGTQEESIMFPFTENFEGFCQIDNEHLGVYATCSIGESSSVIRIEPFEPGMAPALVMNATPQAVEFAQKGSKSMKRLEPWESCMFTWTDVTRDRELEWKSGSVTHSDGLFMNLFDSYKSSQPNNIHYYWVSFLNGRQRVLLFTDDLAVMTMAHEAYEVERITQQIEFALHGIGISLVNNLKAEEVLYMGIASSAVIWEQLVKSRYKLLTVKQMDAVEKAFQEWQKNPTDRPVVVDKLEIDFGRMKLKKKKDETDIRRQFQTGLWMQYRQSPHQTQMHLKVQGVKSAVSLLKFGSQSLRHILQLNHLQVDNQLTACVFPCVLAVVAPPKSVVADNAPKPFMEFSFTMRQSEHSSVVQIKYLHLLVQEFSVQVDQGLINALLALFTNEAELKPYTKDAFDKDFEMTHNSLSQMAVTTTTTQQKAFYDDLHISPLMVIVNTRVFVTLRILGNEMYIHLSFSQGGSSGAKDKNAKEAIVPIQSEFVNVLLKSVGVTLTELQDVVFKLAFFERRFIFYNRQQLQGEIVSHYMKQAIKQLYVLVLGLDIIGNPFGLGAIQGPEEFAEGVALGVKSLFGATVGGASGAVSRITGTLGKGVAALTLDEDYQRKRQQAINRRPQNFSEGMARGAKGVGQGFYEGITGVVSKPLEGARTGGVGGFAKGLGKGLVGAVVRPVSGVVDFASSSLDAVKTATSGFEETKPLRPPRVILSDNIVRPYSQKLALGAKIFKDVEHGAIADTDHFVAHAPITDKCVFIVTERRVLLVKRSDLVGSWGVEWQILFSEMKPPEVIEKGVKLELKKKQRGFFGMGASSGKVVEFHNKEIASQLVLEILNQGHGVLDAEELGGSRNTCRRVQFGIESDPVSQKVSVGPAWKKVHLE</sequence>
<dbReference type="WBParaSite" id="ALUE_0001077601-mRNA-1">
    <property type="protein sequence ID" value="ALUE_0001077601-mRNA-1"/>
    <property type="gene ID" value="ALUE_0001077601"/>
</dbReference>
<evidence type="ECO:0000256" key="2">
    <source>
        <dbReference type="SAM" id="SignalP"/>
    </source>
</evidence>
<dbReference type="GO" id="GO:0006623">
    <property type="term" value="P:protein targeting to vacuole"/>
    <property type="evidence" value="ECO:0007669"/>
    <property type="project" value="TreeGrafter"/>
</dbReference>
<protein>
    <submittedName>
        <fullName evidence="6">Vacuolar protein sorting-associated protein 13 DH-like domain-containing protein</fullName>
    </submittedName>
</protein>
<name>A0A9J2PMJ6_ASCLU</name>
<dbReference type="GO" id="GO:0045053">
    <property type="term" value="P:protein retention in Golgi apparatus"/>
    <property type="evidence" value="ECO:0007669"/>
    <property type="project" value="TreeGrafter"/>
</dbReference>
<feature type="signal peptide" evidence="2">
    <location>
        <begin position="1"/>
        <end position="23"/>
    </location>
</feature>
<feature type="domain" description="Intermembrane lipid transfer protein VPS13-like C-terminal" evidence="4">
    <location>
        <begin position="890"/>
        <end position="1008"/>
    </location>
</feature>
<keyword evidence="2" id="KW-0732">Signal</keyword>
<organism evidence="5 6">
    <name type="scientific">Ascaris lumbricoides</name>
    <name type="common">Giant roundworm</name>
    <dbReference type="NCBI Taxonomy" id="6252"/>
    <lineage>
        <taxon>Eukaryota</taxon>
        <taxon>Metazoa</taxon>
        <taxon>Ecdysozoa</taxon>
        <taxon>Nematoda</taxon>
        <taxon>Chromadorea</taxon>
        <taxon>Rhabditida</taxon>
        <taxon>Spirurina</taxon>
        <taxon>Ascaridomorpha</taxon>
        <taxon>Ascaridoidea</taxon>
        <taxon>Ascarididae</taxon>
        <taxon>Ascaris</taxon>
    </lineage>
</organism>
<dbReference type="Proteomes" id="UP000036681">
    <property type="component" value="Unplaced"/>
</dbReference>
<evidence type="ECO:0000313" key="5">
    <source>
        <dbReference type="Proteomes" id="UP000036681"/>
    </source>
</evidence>
<dbReference type="InterPro" id="IPR056748">
    <property type="entry name" value="VPS13-like_C"/>
</dbReference>
<evidence type="ECO:0000256" key="1">
    <source>
        <dbReference type="ARBA" id="ARBA00006545"/>
    </source>
</evidence>
<keyword evidence="5" id="KW-1185">Reference proteome</keyword>